<dbReference type="PANTHER" id="PTHR28559">
    <property type="entry name" value="DNA REPAIR PROTEIN XRCC4"/>
    <property type="match status" value="1"/>
</dbReference>
<dbReference type="GO" id="GO:0006303">
    <property type="term" value="P:double-strand break repair via nonhomologous end joining"/>
    <property type="evidence" value="ECO:0007669"/>
    <property type="project" value="TreeGrafter"/>
</dbReference>
<dbReference type="Gene3D" id="1.20.5.370">
    <property type="match status" value="1"/>
</dbReference>
<feature type="region of interest" description="Disordered" evidence="2">
    <location>
        <begin position="222"/>
        <end position="375"/>
    </location>
</feature>
<dbReference type="InterPro" id="IPR014751">
    <property type="entry name" value="XRCC4-like_C"/>
</dbReference>
<dbReference type="VEuPathDB" id="FungiDB:RhiirA1_528300"/>
<dbReference type="GO" id="GO:0010165">
    <property type="term" value="P:response to X-ray"/>
    <property type="evidence" value="ECO:0007669"/>
    <property type="project" value="TreeGrafter"/>
</dbReference>
<dbReference type="SUPFAM" id="SSF58022">
    <property type="entry name" value="XRCC4, C-terminal oligomerization domain"/>
    <property type="match status" value="1"/>
</dbReference>
<gene>
    <name evidence="3" type="ORF">RhiirC2_850063</name>
</gene>
<feature type="compositionally biased region" description="Basic and acidic residues" evidence="2">
    <location>
        <begin position="295"/>
        <end position="307"/>
    </location>
</feature>
<evidence type="ECO:0000256" key="2">
    <source>
        <dbReference type="SAM" id="MobiDB-lite"/>
    </source>
</evidence>
<feature type="compositionally biased region" description="Acidic residues" evidence="2">
    <location>
        <begin position="308"/>
        <end position="323"/>
    </location>
</feature>
<dbReference type="GO" id="GO:0032807">
    <property type="term" value="C:DNA ligase IV complex"/>
    <property type="evidence" value="ECO:0007669"/>
    <property type="project" value="TreeGrafter"/>
</dbReference>
<feature type="compositionally biased region" description="Polar residues" evidence="2">
    <location>
        <begin position="226"/>
        <end position="246"/>
    </location>
</feature>
<comment type="caution">
    <text evidence="3">The sequence shown here is derived from an EMBL/GenBank/DDBJ whole genome shotgun (WGS) entry which is preliminary data.</text>
</comment>
<dbReference type="GO" id="GO:0003677">
    <property type="term" value="F:DNA binding"/>
    <property type="evidence" value="ECO:0007669"/>
    <property type="project" value="InterPro"/>
</dbReference>
<dbReference type="VEuPathDB" id="FungiDB:FUN_024117"/>
<proteinExistence type="predicted"/>
<dbReference type="VEuPathDB" id="FungiDB:RhiirFUN_004637"/>
<name>A0A2N1N8U2_9GLOM</name>
<dbReference type="OrthoDB" id="2377911at2759"/>
<dbReference type="GO" id="GO:0005958">
    <property type="term" value="C:DNA-dependent protein kinase-DNA ligase 4 complex"/>
    <property type="evidence" value="ECO:0007669"/>
    <property type="project" value="TreeGrafter"/>
</dbReference>
<accession>A0A2N1N8U2</accession>
<feature type="compositionally biased region" description="Basic residues" evidence="2">
    <location>
        <begin position="260"/>
        <end position="283"/>
    </location>
</feature>
<sequence length="375" mass="43382">MSTSSSVKFFKITYQENDSEKLFYVKSVWKIDSLKNLSGLKGKIVCELTVTNCYSFWTRDVTLGDLRSTKPNNIRVEKEFCEATYAALSGLESYENRELSCVITIEDDDDAELSWNWKMNEPETSTMALKFTLGTISLYPVSKHDTVKMWQEWMNFFIEERDLFMIKRDNFETRIEDLSEINNQMKEKIESISVDKDNDQKSLTGKFKTVLNKKKRKTKKLINLLSTTDTTEPSNEPLESQSPNVSDDQDNEPVTPNRRVSPRKKSQSPKSKRASIPSKKVKLGKIVESDEDESTEQKEHQEHQEESKEPEEPEQKQEEEEPESILTKTFRGQVIKSRRRLSRKSSSTLDDILVTPEQKDTGSSSRGSTRKKPRK</sequence>
<dbReference type="EMBL" id="LLXL01000639">
    <property type="protein sequence ID" value="PKK70279.1"/>
    <property type="molecule type" value="Genomic_DNA"/>
</dbReference>
<dbReference type="Proteomes" id="UP000233469">
    <property type="component" value="Unassembled WGS sequence"/>
</dbReference>
<protein>
    <submittedName>
        <fullName evidence="3">Uncharacterized protein</fullName>
    </submittedName>
</protein>
<evidence type="ECO:0000313" key="4">
    <source>
        <dbReference type="Proteomes" id="UP000233469"/>
    </source>
</evidence>
<dbReference type="InterPro" id="IPR010585">
    <property type="entry name" value="DNA_repair_prot_XRCC4"/>
</dbReference>
<reference evidence="3 4" key="2">
    <citation type="submission" date="2017-10" db="EMBL/GenBank/DDBJ databases">
        <title>Extensive intraspecific genome diversity in a model arbuscular mycorrhizal fungus.</title>
        <authorList>
            <person name="Chen E.C.H."/>
            <person name="Morin E."/>
            <person name="Baudet D."/>
            <person name="Noel J."/>
            <person name="Ndikumana S."/>
            <person name="Charron P."/>
            <person name="St-Onge C."/>
            <person name="Giorgi J."/>
            <person name="Grigoriev I.V."/>
            <person name="Roux C."/>
            <person name="Martin F.M."/>
            <person name="Corradi N."/>
        </authorList>
    </citation>
    <scope>NUCLEOTIDE SEQUENCE [LARGE SCALE GENOMIC DNA]</scope>
    <source>
        <strain evidence="3 4">C2</strain>
    </source>
</reference>
<evidence type="ECO:0000256" key="1">
    <source>
        <dbReference type="SAM" id="Coils"/>
    </source>
</evidence>
<dbReference type="PANTHER" id="PTHR28559:SF1">
    <property type="entry name" value="DNA REPAIR PROTEIN XRCC4"/>
    <property type="match status" value="1"/>
</dbReference>
<keyword evidence="1" id="KW-0175">Coiled coil</keyword>
<dbReference type="AlphaFoldDB" id="A0A2N1N8U2"/>
<feature type="coiled-coil region" evidence="1">
    <location>
        <begin position="168"/>
        <end position="195"/>
    </location>
</feature>
<evidence type="ECO:0000313" key="3">
    <source>
        <dbReference type="EMBL" id="PKK70279.1"/>
    </source>
</evidence>
<organism evidence="3 4">
    <name type="scientific">Rhizophagus irregularis</name>
    <dbReference type="NCBI Taxonomy" id="588596"/>
    <lineage>
        <taxon>Eukaryota</taxon>
        <taxon>Fungi</taxon>
        <taxon>Fungi incertae sedis</taxon>
        <taxon>Mucoromycota</taxon>
        <taxon>Glomeromycotina</taxon>
        <taxon>Glomeromycetes</taxon>
        <taxon>Glomerales</taxon>
        <taxon>Glomeraceae</taxon>
        <taxon>Rhizophagus</taxon>
    </lineage>
</organism>
<reference evidence="3 4" key="1">
    <citation type="submission" date="2016-04" db="EMBL/GenBank/DDBJ databases">
        <title>Genome analyses suggest a sexual origin of heterokaryosis in a supposedly ancient asexual fungus.</title>
        <authorList>
            <person name="Ropars J."/>
            <person name="Sedzielewska K."/>
            <person name="Noel J."/>
            <person name="Charron P."/>
            <person name="Farinelli L."/>
            <person name="Marton T."/>
            <person name="Kruger M."/>
            <person name="Pelin A."/>
            <person name="Brachmann A."/>
            <person name="Corradi N."/>
        </authorList>
    </citation>
    <scope>NUCLEOTIDE SEQUENCE [LARGE SCALE GENOMIC DNA]</scope>
    <source>
        <strain evidence="3 4">C2</strain>
    </source>
</reference>
<dbReference type="GO" id="GO:0006310">
    <property type="term" value="P:DNA recombination"/>
    <property type="evidence" value="ECO:0007669"/>
    <property type="project" value="InterPro"/>
</dbReference>